<organism evidence="2 3">
    <name type="scientific">Paracoccus sediminis</name>
    <dbReference type="NCBI Taxonomy" id="1214787"/>
    <lineage>
        <taxon>Bacteria</taxon>
        <taxon>Pseudomonadati</taxon>
        <taxon>Pseudomonadota</taxon>
        <taxon>Alphaproteobacteria</taxon>
        <taxon>Rhodobacterales</taxon>
        <taxon>Paracoccaceae</taxon>
        <taxon>Paracoccus</taxon>
    </lineage>
</organism>
<name>A0ABY1YJ50_9RHOB</name>
<dbReference type="Gene3D" id="3.30.10.10">
    <property type="entry name" value="Trypsin Inhibitor V, subunit A"/>
    <property type="match status" value="1"/>
</dbReference>
<keyword evidence="3" id="KW-1185">Reference proteome</keyword>
<sequence>MRNITGDPMRRPCAPIVLSVLTAAALAGCAPGYDLTVASPTCDLAQHQQLVGMNIGEVYLPRQLERREISPGQVVTFDYQPRRLNMFLDSKGWITRVTCG</sequence>
<gene>
    <name evidence="2" type="ORF">EYF88_11095</name>
</gene>
<feature type="signal peptide" evidence="1">
    <location>
        <begin position="1"/>
        <end position="27"/>
    </location>
</feature>
<evidence type="ECO:0000256" key="1">
    <source>
        <dbReference type="SAM" id="SignalP"/>
    </source>
</evidence>
<reference evidence="2 3" key="1">
    <citation type="submission" date="2019-02" db="EMBL/GenBank/DDBJ databases">
        <authorList>
            <person name="Zhang G."/>
        </authorList>
    </citation>
    <scope>NUCLEOTIDE SEQUENCE [LARGE SCALE GENOMIC DNA]</scope>
    <source>
        <strain evidence="2 3">CMB17</strain>
    </source>
</reference>
<keyword evidence="1" id="KW-0732">Signal</keyword>
<dbReference type="Proteomes" id="UP000292859">
    <property type="component" value="Unassembled WGS sequence"/>
</dbReference>
<dbReference type="EMBL" id="SIRL01000007">
    <property type="protein sequence ID" value="TBN49609.1"/>
    <property type="molecule type" value="Genomic_DNA"/>
</dbReference>
<dbReference type="RefSeq" id="WP_131023349.1">
    <property type="nucleotide sequence ID" value="NZ_SIRL01000007.1"/>
</dbReference>
<comment type="caution">
    <text evidence="2">The sequence shown here is derived from an EMBL/GenBank/DDBJ whole genome shotgun (WGS) entry which is preliminary data.</text>
</comment>
<evidence type="ECO:0000313" key="2">
    <source>
        <dbReference type="EMBL" id="TBN49609.1"/>
    </source>
</evidence>
<dbReference type="InterPro" id="IPR021719">
    <property type="entry name" value="Prot_inh_I78"/>
</dbReference>
<feature type="chain" id="PRO_5046760365" description="Peptidase inhibitor I78 family protein" evidence="1">
    <location>
        <begin position="28"/>
        <end position="100"/>
    </location>
</feature>
<evidence type="ECO:0008006" key="4">
    <source>
        <dbReference type="Google" id="ProtNLM"/>
    </source>
</evidence>
<dbReference type="PROSITE" id="PS51257">
    <property type="entry name" value="PROKAR_LIPOPROTEIN"/>
    <property type="match status" value="1"/>
</dbReference>
<proteinExistence type="predicted"/>
<protein>
    <recommendedName>
        <fullName evidence="4">Peptidase inhibitor I78 family protein</fullName>
    </recommendedName>
</protein>
<dbReference type="Pfam" id="PF11720">
    <property type="entry name" value="Inhibitor_I78"/>
    <property type="match status" value="1"/>
</dbReference>
<accession>A0ABY1YJ50</accession>
<evidence type="ECO:0000313" key="3">
    <source>
        <dbReference type="Proteomes" id="UP000292859"/>
    </source>
</evidence>